<evidence type="ECO:0000313" key="2">
    <source>
        <dbReference type="EMBL" id="GBH21127.1"/>
    </source>
</evidence>
<dbReference type="EMBL" id="BGKA01000280">
    <property type="protein sequence ID" value="GBH21127.1"/>
    <property type="molecule type" value="Genomic_DNA"/>
</dbReference>
<reference evidence="2 3" key="1">
    <citation type="submission" date="2018-04" db="EMBL/GenBank/DDBJ databases">
        <title>Draft genome sequence of Pseudomonas syringae pv. actinidiae biovar 3 strains isolated from kiwifruit in Kagawa prefecture.</title>
        <authorList>
            <person name="Tabuchi M."/>
            <person name="Saito M."/>
            <person name="Fujiwara S."/>
            <person name="Sasa N."/>
            <person name="Akimitsu K."/>
            <person name="Gomi K."/>
            <person name="Konishi-Sugita S."/>
            <person name="Hamano K."/>
            <person name="Kataoka I."/>
        </authorList>
    </citation>
    <scope>NUCLEOTIDE SEQUENCE [LARGE SCALE GENOMIC DNA]</scope>
    <source>
        <strain evidence="2 3">MAFF212211</strain>
    </source>
</reference>
<evidence type="ECO:0000256" key="1">
    <source>
        <dbReference type="SAM" id="MobiDB-lite"/>
    </source>
</evidence>
<protein>
    <submittedName>
        <fullName evidence="2">Lhr-like helicase</fullName>
    </submittedName>
</protein>
<organism evidence="2 3">
    <name type="scientific">Pseudomonas syringae pv. actinidiae</name>
    <dbReference type="NCBI Taxonomy" id="103796"/>
    <lineage>
        <taxon>Bacteria</taxon>
        <taxon>Pseudomonadati</taxon>
        <taxon>Pseudomonadota</taxon>
        <taxon>Gammaproteobacteria</taxon>
        <taxon>Pseudomonadales</taxon>
        <taxon>Pseudomonadaceae</taxon>
        <taxon>Pseudomonas</taxon>
        <taxon>Pseudomonas syringae</taxon>
    </lineage>
</organism>
<feature type="region of interest" description="Disordered" evidence="1">
    <location>
        <begin position="51"/>
        <end position="74"/>
    </location>
</feature>
<keyword evidence="2" id="KW-0067">ATP-binding</keyword>
<keyword evidence="2" id="KW-0378">Hydrolase</keyword>
<dbReference type="GO" id="GO:0004386">
    <property type="term" value="F:helicase activity"/>
    <property type="evidence" value="ECO:0007669"/>
    <property type="project" value="UniProtKB-KW"/>
</dbReference>
<proteinExistence type="predicted"/>
<dbReference type="AlphaFoldDB" id="A0AAN4QBR9"/>
<keyword evidence="2" id="KW-0547">Nucleotide-binding</keyword>
<name>A0AAN4QBR9_PSESF</name>
<comment type="caution">
    <text evidence="2">The sequence shown here is derived from an EMBL/GenBank/DDBJ whole genome shotgun (WGS) entry which is preliminary data.</text>
</comment>
<evidence type="ECO:0000313" key="3">
    <source>
        <dbReference type="Proteomes" id="UP000248291"/>
    </source>
</evidence>
<sequence length="74" mass="8487">MHLYVVLTVRTKQQFCVRFRVRYVTCVLAPSKSLCTTRRWCRSSARKSFVCRTPPPSRAETAPDWSTGGLHPDS</sequence>
<accession>A0AAN4QBR9</accession>
<gene>
    <name evidence="2" type="ORF">KPSA3_07167</name>
</gene>
<dbReference type="Proteomes" id="UP000248291">
    <property type="component" value="Unassembled WGS sequence"/>
</dbReference>
<keyword evidence="2" id="KW-0347">Helicase</keyword>